<reference evidence="2" key="1">
    <citation type="submission" date="2023-03" db="EMBL/GenBank/DDBJ databases">
        <title>Massive genome expansion in bonnet fungi (Mycena s.s.) driven by repeated elements and novel gene families across ecological guilds.</title>
        <authorList>
            <consortium name="Lawrence Berkeley National Laboratory"/>
            <person name="Harder C.B."/>
            <person name="Miyauchi S."/>
            <person name="Viragh M."/>
            <person name="Kuo A."/>
            <person name="Thoen E."/>
            <person name="Andreopoulos B."/>
            <person name="Lu D."/>
            <person name="Skrede I."/>
            <person name="Drula E."/>
            <person name="Henrissat B."/>
            <person name="Morin E."/>
            <person name="Kohler A."/>
            <person name="Barry K."/>
            <person name="LaButti K."/>
            <person name="Morin E."/>
            <person name="Salamov A."/>
            <person name="Lipzen A."/>
            <person name="Mereny Z."/>
            <person name="Hegedus B."/>
            <person name="Baldrian P."/>
            <person name="Stursova M."/>
            <person name="Weitz H."/>
            <person name="Taylor A."/>
            <person name="Grigoriev I.V."/>
            <person name="Nagy L.G."/>
            <person name="Martin F."/>
            <person name="Kauserud H."/>
        </authorList>
    </citation>
    <scope>NUCLEOTIDE SEQUENCE</scope>
    <source>
        <strain evidence="2">CBHHK002</strain>
    </source>
</reference>
<dbReference type="EMBL" id="JARIHO010000135">
    <property type="protein sequence ID" value="KAJ7301438.1"/>
    <property type="molecule type" value="Genomic_DNA"/>
</dbReference>
<feature type="region of interest" description="Disordered" evidence="1">
    <location>
        <begin position="218"/>
        <end position="249"/>
    </location>
</feature>
<dbReference type="Pfam" id="PF14223">
    <property type="entry name" value="Retrotran_gag_2"/>
    <property type="match status" value="1"/>
</dbReference>
<evidence type="ECO:0000313" key="3">
    <source>
        <dbReference type="Proteomes" id="UP001218218"/>
    </source>
</evidence>
<comment type="caution">
    <text evidence="2">The sequence shown here is derived from an EMBL/GenBank/DDBJ whole genome shotgun (WGS) entry which is preliminary data.</text>
</comment>
<keyword evidence="3" id="KW-1185">Reference proteome</keyword>
<feature type="compositionally biased region" description="Low complexity" evidence="1">
    <location>
        <begin position="220"/>
        <end position="231"/>
    </location>
</feature>
<proteinExistence type="predicted"/>
<protein>
    <submittedName>
        <fullName evidence="2">Uncharacterized protein</fullName>
    </submittedName>
</protein>
<organism evidence="2 3">
    <name type="scientific">Mycena albidolilacea</name>
    <dbReference type="NCBI Taxonomy" id="1033008"/>
    <lineage>
        <taxon>Eukaryota</taxon>
        <taxon>Fungi</taxon>
        <taxon>Dikarya</taxon>
        <taxon>Basidiomycota</taxon>
        <taxon>Agaricomycotina</taxon>
        <taxon>Agaricomycetes</taxon>
        <taxon>Agaricomycetidae</taxon>
        <taxon>Agaricales</taxon>
        <taxon>Marasmiineae</taxon>
        <taxon>Mycenaceae</taxon>
        <taxon>Mycena</taxon>
    </lineage>
</organism>
<name>A0AAD6YXV0_9AGAR</name>
<evidence type="ECO:0000256" key="1">
    <source>
        <dbReference type="SAM" id="MobiDB-lite"/>
    </source>
</evidence>
<dbReference type="AlphaFoldDB" id="A0AAD6YXV0"/>
<accession>A0AAD6YXV0</accession>
<gene>
    <name evidence="2" type="ORF">DFH08DRAFT_978765</name>
</gene>
<evidence type="ECO:0000313" key="2">
    <source>
        <dbReference type="EMBL" id="KAJ7301438.1"/>
    </source>
</evidence>
<dbReference type="Proteomes" id="UP001218218">
    <property type="component" value="Unassembled WGS sequence"/>
</dbReference>
<sequence>MPEHAYNCSMVSVLRSPHPRVTWALDEGLQHGEGPSRRLPSHIAAPDTISVRASLQPGEAYRTRITDPNELCPSFNMYPRAHRTWQDNDVAIRLFLSLTCASSEHTYIEMCTSAADMWATIRTRHTKRGPLDQVNKLRSAMSIQFADNPDSWAATLDRISELNKAVWAGEAPTAEVIHTVLLLHVLSPFPAFVDSLLAVPDLDPAYITARLGAKQQMPKSSSLTVLAATSTKPNSKKTREREHCNNPSCKSPGGHSFPYCVAPGGGMAGKSVDEAMSKKHAEGGKAGGRMKVGRDKDGYACVTIEGTEFRLAPSTNPAPQLPPTAQFTHVNEYTALHTDDVADAAYDFETFHVEDDLHVSLN</sequence>